<evidence type="ECO:0000256" key="1">
    <source>
        <dbReference type="ARBA" id="ARBA00008853"/>
    </source>
</evidence>
<reference evidence="5 6" key="1">
    <citation type="submission" date="2019-07" db="EMBL/GenBank/DDBJ databases">
        <title>Whole genome shotgun sequence of Reyranella soli NBRC 108950.</title>
        <authorList>
            <person name="Hosoyama A."/>
            <person name="Uohara A."/>
            <person name="Ohji S."/>
            <person name="Ichikawa N."/>
        </authorList>
    </citation>
    <scope>NUCLEOTIDE SEQUENCE [LARGE SCALE GENOMIC DNA]</scope>
    <source>
        <strain evidence="5 6">NBRC 108950</strain>
    </source>
</reference>
<feature type="binding site" evidence="3">
    <location>
        <position position="153"/>
    </location>
    <ligand>
        <name>a divalent metal cation</name>
        <dbReference type="ChEBI" id="CHEBI:60240"/>
    </ligand>
</feature>
<keyword evidence="3" id="KW-0479">Metal-binding</keyword>
<feature type="binding site" evidence="3">
    <location>
        <position position="17"/>
    </location>
    <ligand>
        <name>a divalent metal cation</name>
        <dbReference type="ChEBI" id="CHEBI:60240"/>
    </ligand>
</feature>
<dbReference type="GO" id="GO:0005509">
    <property type="term" value="F:calcium ion binding"/>
    <property type="evidence" value="ECO:0007669"/>
    <property type="project" value="TreeGrafter"/>
</dbReference>
<dbReference type="GO" id="GO:0004341">
    <property type="term" value="F:gluconolactonase activity"/>
    <property type="evidence" value="ECO:0007669"/>
    <property type="project" value="TreeGrafter"/>
</dbReference>
<name>A0A512NJQ1_9HYPH</name>
<feature type="active site" description="Proton donor/acceptor" evidence="2">
    <location>
        <position position="203"/>
    </location>
</feature>
<evidence type="ECO:0000313" key="6">
    <source>
        <dbReference type="Proteomes" id="UP000321058"/>
    </source>
</evidence>
<dbReference type="Gene3D" id="2.120.10.30">
    <property type="entry name" value="TolB, C-terminal domain"/>
    <property type="match status" value="1"/>
</dbReference>
<evidence type="ECO:0000259" key="4">
    <source>
        <dbReference type="Pfam" id="PF08450"/>
    </source>
</evidence>
<feature type="binding site" evidence="3">
    <location>
        <position position="106"/>
    </location>
    <ligand>
        <name>substrate</name>
    </ligand>
</feature>
<sequence length="297" mass="32101">MRPDIACVSSVANDLGESPYWDSAKRRLYWIDAWRSQVHALDPATGEIRCMELSNALGGLPIGSIGRHSAGGMIAGIKGGFWHLDPERGSAQPIAAVEADRPATNRLNDGKCDRAGRFWCASVNTDHRSPTGALWRLSGSDPVLMQDGLAIGNGIAFSPDDRTMYLSDTLTRRVWRCDFDLATGALANRRLFISTDHIDGFVDGATVDTDGCYWAALFRGSAVAQFDPDGRLVRHVRLPVANPTMCAFGGPDLDILYVTSASRFLDDAARRTQPLAGHLFAVAGLGARGIAEPEFKP</sequence>
<keyword evidence="3" id="KW-0862">Zinc</keyword>
<dbReference type="RefSeq" id="WP_147154539.1">
    <property type="nucleotide sequence ID" value="NZ_BKAJ01000121.1"/>
</dbReference>
<dbReference type="SUPFAM" id="SSF63829">
    <property type="entry name" value="Calcium-dependent phosphotriesterase"/>
    <property type="match status" value="1"/>
</dbReference>
<dbReference type="EMBL" id="BKAJ01000121">
    <property type="protein sequence ID" value="GEP59179.1"/>
    <property type="molecule type" value="Genomic_DNA"/>
</dbReference>
<feature type="binding site" evidence="3">
    <location>
        <position position="108"/>
    </location>
    <ligand>
        <name>substrate</name>
    </ligand>
</feature>
<accession>A0A512NJQ1</accession>
<dbReference type="Pfam" id="PF08450">
    <property type="entry name" value="SGL"/>
    <property type="match status" value="1"/>
</dbReference>
<gene>
    <name evidence="5" type="ORF">RSO01_63450</name>
</gene>
<dbReference type="OrthoDB" id="2633250at2"/>
<dbReference type="InterPro" id="IPR013658">
    <property type="entry name" value="SGL"/>
</dbReference>
<organism evidence="5 6">
    <name type="scientific">Reyranella soli</name>
    <dbReference type="NCBI Taxonomy" id="1230389"/>
    <lineage>
        <taxon>Bacteria</taxon>
        <taxon>Pseudomonadati</taxon>
        <taxon>Pseudomonadota</taxon>
        <taxon>Alphaproteobacteria</taxon>
        <taxon>Hyphomicrobiales</taxon>
        <taxon>Reyranellaceae</taxon>
        <taxon>Reyranella</taxon>
    </lineage>
</organism>
<evidence type="ECO:0000256" key="3">
    <source>
        <dbReference type="PIRSR" id="PIRSR605511-2"/>
    </source>
</evidence>
<comment type="caution">
    <text evidence="5">The sequence shown here is derived from an EMBL/GenBank/DDBJ whole genome shotgun (WGS) entry which is preliminary data.</text>
</comment>
<evidence type="ECO:0000313" key="5">
    <source>
        <dbReference type="EMBL" id="GEP59179.1"/>
    </source>
</evidence>
<evidence type="ECO:0000256" key="2">
    <source>
        <dbReference type="PIRSR" id="PIRSR605511-1"/>
    </source>
</evidence>
<dbReference type="PANTHER" id="PTHR10907:SF47">
    <property type="entry name" value="REGUCALCIN"/>
    <property type="match status" value="1"/>
</dbReference>
<feature type="domain" description="SMP-30/Gluconolactonase/LRE-like region" evidence="4">
    <location>
        <begin position="15"/>
        <end position="262"/>
    </location>
</feature>
<dbReference type="InterPro" id="IPR011042">
    <property type="entry name" value="6-blade_b-propeller_TolB-like"/>
</dbReference>
<feature type="binding site" evidence="3">
    <location>
        <position position="126"/>
    </location>
    <ligand>
        <name>substrate</name>
    </ligand>
</feature>
<dbReference type="InterPro" id="IPR005511">
    <property type="entry name" value="SMP-30"/>
</dbReference>
<proteinExistence type="inferred from homology"/>
<dbReference type="AlphaFoldDB" id="A0A512NJQ1"/>
<dbReference type="PANTHER" id="PTHR10907">
    <property type="entry name" value="REGUCALCIN"/>
    <property type="match status" value="1"/>
</dbReference>
<feature type="binding site" evidence="3">
    <location>
        <position position="203"/>
    </location>
    <ligand>
        <name>a divalent metal cation</name>
        <dbReference type="ChEBI" id="CHEBI:60240"/>
    </ligand>
</feature>
<dbReference type="GO" id="GO:0019853">
    <property type="term" value="P:L-ascorbic acid biosynthetic process"/>
    <property type="evidence" value="ECO:0007669"/>
    <property type="project" value="TreeGrafter"/>
</dbReference>
<keyword evidence="6" id="KW-1185">Reference proteome</keyword>
<dbReference type="Proteomes" id="UP000321058">
    <property type="component" value="Unassembled WGS sequence"/>
</dbReference>
<comment type="cofactor">
    <cofactor evidence="3">
        <name>Zn(2+)</name>
        <dbReference type="ChEBI" id="CHEBI:29105"/>
    </cofactor>
    <text evidence="3">Binds 1 divalent metal cation per subunit.</text>
</comment>
<comment type="similarity">
    <text evidence="1">Belongs to the SMP-30/CGR1 family.</text>
</comment>
<dbReference type="PRINTS" id="PR01790">
    <property type="entry name" value="SMP30FAMILY"/>
</dbReference>
<protein>
    <submittedName>
        <fullName evidence="5">Senescence marker protein-30 (SMP-30) (Regucalcin) (RC)</fullName>
    </submittedName>
</protein>